<keyword evidence="2" id="KW-0645">Protease</keyword>
<gene>
    <name evidence="8" type="ORF">GCM10025772_28370</name>
</gene>
<keyword evidence="5" id="KW-0482">Metalloprotease</keyword>
<keyword evidence="3" id="KW-0378">Hydrolase</keyword>
<dbReference type="InterPro" id="IPR011765">
    <property type="entry name" value="Pept_M16_N"/>
</dbReference>
<protein>
    <submittedName>
        <fullName evidence="8">Pitrilysin family protein</fullName>
    </submittedName>
</protein>
<feature type="domain" description="Peptidase M16 N-terminal" evidence="6">
    <location>
        <begin position="36"/>
        <end position="140"/>
    </location>
</feature>
<dbReference type="EMBL" id="BAABLF010000030">
    <property type="protein sequence ID" value="GAA5194742.1"/>
    <property type="molecule type" value="Genomic_DNA"/>
</dbReference>
<dbReference type="Pfam" id="PF05193">
    <property type="entry name" value="Peptidase_M16_C"/>
    <property type="match status" value="1"/>
</dbReference>
<evidence type="ECO:0000256" key="3">
    <source>
        <dbReference type="ARBA" id="ARBA00022801"/>
    </source>
</evidence>
<dbReference type="PANTHER" id="PTHR43690">
    <property type="entry name" value="NARDILYSIN"/>
    <property type="match status" value="1"/>
</dbReference>
<keyword evidence="9" id="KW-1185">Reference proteome</keyword>
<dbReference type="Gene3D" id="3.30.830.10">
    <property type="entry name" value="Metalloenzyme, LuxS/M16 peptidase-like"/>
    <property type="match status" value="2"/>
</dbReference>
<evidence type="ECO:0000259" key="6">
    <source>
        <dbReference type="Pfam" id="PF00675"/>
    </source>
</evidence>
<dbReference type="Proteomes" id="UP001501600">
    <property type="component" value="Unassembled WGS sequence"/>
</dbReference>
<feature type="domain" description="Peptidase M16 C-terminal" evidence="7">
    <location>
        <begin position="175"/>
        <end position="295"/>
    </location>
</feature>
<keyword evidence="4" id="KW-0862">Zinc</keyword>
<evidence type="ECO:0000259" key="7">
    <source>
        <dbReference type="Pfam" id="PF05193"/>
    </source>
</evidence>
<dbReference type="InterPro" id="IPR007863">
    <property type="entry name" value="Peptidase_M16_C"/>
</dbReference>
<dbReference type="InterPro" id="IPR050626">
    <property type="entry name" value="Peptidase_M16"/>
</dbReference>
<accession>A0ABP9SE34</accession>
<evidence type="ECO:0000256" key="5">
    <source>
        <dbReference type="ARBA" id="ARBA00023049"/>
    </source>
</evidence>
<organism evidence="8 9">
    <name type="scientific">Ferrimonas gelatinilytica</name>
    <dbReference type="NCBI Taxonomy" id="1255257"/>
    <lineage>
        <taxon>Bacteria</taxon>
        <taxon>Pseudomonadati</taxon>
        <taxon>Pseudomonadota</taxon>
        <taxon>Gammaproteobacteria</taxon>
        <taxon>Alteromonadales</taxon>
        <taxon>Ferrimonadaceae</taxon>
        <taxon>Ferrimonas</taxon>
    </lineage>
</organism>
<sequence>MLYRLERALHYETLDNGLQLRLLSLPDSPVVSLVSRFEVGSRDESAQEHGYAHLFEHLLFKGSEAAPGDAYQQAIASYAGRFNATTGFDDTHYYLTLPSEALPLALFLEADRFRHPLLTVETVENQKGAVLEEMAMRIDNLPYVRLAMDALLPLLADTPYGHSVIGDEASISAATPARLTAFHQAHYRPERMQLTLVGDLLPQSRDWVMERFADWGDNATTQRDGAAVAGVSERARKPLSIARENWHAEVVDARGPWPVLLLGWHTVPPTHPDAAAVALLERHLLQSTASLLAQTRLDDPDQLWMMSLPLPMALHGMSAVALVPRARASLDSLAQAVAALIEAVATTPLSPARLARLQQQWLDEQLETVGDPQALALQLSSTLAIDEAKPLTGPWERIVAVTPADLQRVAQRYYLSAQLRLDLLPPWYLRWGKRVLEWLPQSWADRMEAWWL</sequence>
<dbReference type="InterPro" id="IPR011249">
    <property type="entry name" value="Metalloenz_LuxS/M16"/>
</dbReference>
<evidence type="ECO:0000256" key="1">
    <source>
        <dbReference type="ARBA" id="ARBA00007261"/>
    </source>
</evidence>
<evidence type="ECO:0000313" key="8">
    <source>
        <dbReference type="EMBL" id="GAA5194742.1"/>
    </source>
</evidence>
<dbReference type="SUPFAM" id="SSF63411">
    <property type="entry name" value="LuxS/MPP-like metallohydrolase"/>
    <property type="match status" value="2"/>
</dbReference>
<dbReference type="PANTHER" id="PTHR43690:SF17">
    <property type="entry name" value="PROTEIN YHJJ"/>
    <property type="match status" value="1"/>
</dbReference>
<evidence type="ECO:0000313" key="9">
    <source>
        <dbReference type="Proteomes" id="UP001501600"/>
    </source>
</evidence>
<comment type="similarity">
    <text evidence="1">Belongs to the peptidase M16 family.</text>
</comment>
<dbReference type="Pfam" id="PF00675">
    <property type="entry name" value="Peptidase_M16"/>
    <property type="match status" value="1"/>
</dbReference>
<proteinExistence type="inferred from homology"/>
<reference evidence="9" key="1">
    <citation type="journal article" date="2019" name="Int. J. Syst. Evol. Microbiol.">
        <title>The Global Catalogue of Microorganisms (GCM) 10K type strain sequencing project: providing services to taxonomists for standard genome sequencing and annotation.</title>
        <authorList>
            <consortium name="The Broad Institute Genomics Platform"/>
            <consortium name="The Broad Institute Genome Sequencing Center for Infectious Disease"/>
            <person name="Wu L."/>
            <person name="Ma J."/>
        </authorList>
    </citation>
    <scope>NUCLEOTIDE SEQUENCE [LARGE SCALE GENOMIC DNA]</scope>
    <source>
        <strain evidence="9">JCM 18720</strain>
    </source>
</reference>
<name>A0ABP9SE34_9GAMM</name>
<comment type="caution">
    <text evidence="8">The sequence shown here is derived from an EMBL/GenBank/DDBJ whole genome shotgun (WGS) entry which is preliminary data.</text>
</comment>
<evidence type="ECO:0000256" key="2">
    <source>
        <dbReference type="ARBA" id="ARBA00022670"/>
    </source>
</evidence>
<evidence type="ECO:0000256" key="4">
    <source>
        <dbReference type="ARBA" id="ARBA00022833"/>
    </source>
</evidence>